<keyword evidence="5" id="KW-0539">Nucleus</keyword>
<organism evidence="10 11">
    <name type="scientific">Meganyctiphanes norvegica</name>
    <name type="common">Northern krill</name>
    <name type="synonym">Thysanopoda norvegica</name>
    <dbReference type="NCBI Taxonomy" id="48144"/>
    <lineage>
        <taxon>Eukaryota</taxon>
        <taxon>Metazoa</taxon>
        <taxon>Ecdysozoa</taxon>
        <taxon>Arthropoda</taxon>
        <taxon>Crustacea</taxon>
        <taxon>Multicrustacea</taxon>
        <taxon>Malacostraca</taxon>
        <taxon>Eumalacostraca</taxon>
        <taxon>Eucarida</taxon>
        <taxon>Euphausiacea</taxon>
        <taxon>Euphausiidae</taxon>
        <taxon>Meganyctiphanes</taxon>
    </lineage>
</organism>
<comment type="subcellular location">
    <subcellularLocation>
        <location evidence="1">Nucleus</location>
        <location evidence="1">Nucleolus</location>
    </subcellularLocation>
</comment>
<dbReference type="InterPro" id="IPR056907">
    <property type="entry name" value="UTP6_C"/>
</dbReference>
<reference evidence="10 11" key="1">
    <citation type="submission" date="2024-05" db="EMBL/GenBank/DDBJ databases">
        <authorList>
            <person name="Wallberg A."/>
        </authorList>
    </citation>
    <scope>NUCLEOTIDE SEQUENCE [LARGE SCALE GENOMIC DNA]</scope>
</reference>
<dbReference type="InterPro" id="IPR014810">
    <property type="entry name" value="Fcf2_C"/>
</dbReference>
<dbReference type="EMBL" id="CAXKWB010003874">
    <property type="protein sequence ID" value="CAL4070830.1"/>
    <property type="molecule type" value="Genomic_DNA"/>
</dbReference>
<dbReference type="GO" id="GO:0030515">
    <property type="term" value="F:snoRNA binding"/>
    <property type="evidence" value="ECO:0007669"/>
    <property type="project" value="InterPro"/>
</dbReference>
<protein>
    <recommendedName>
        <fullName evidence="12">U3 small nucleolar RNA-associated protein 6 homolog</fullName>
    </recommendedName>
</protein>
<evidence type="ECO:0000256" key="6">
    <source>
        <dbReference type="SAM" id="MobiDB-lite"/>
    </source>
</evidence>
<dbReference type="InterPro" id="IPR013949">
    <property type="entry name" value="Utp6"/>
</dbReference>
<feature type="region of interest" description="Disordered" evidence="6">
    <location>
        <begin position="292"/>
        <end position="418"/>
    </location>
</feature>
<dbReference type="Pfam" id="PF08640">
    <property type="entry name" value="U3_assoc_6"/>
    <property type="match status" value="1"/>
</dbReference>
<proteinExistence type="inferred from homology"/>
<dbReference type="Gene3D" id="1.25.40.10">
    <property type="entry name" value="Tetratricopeptide repeat domain"/>
    <property type="match status" value="1"/>
</dbReference>
<feature type="domain" description="U3 small nucleolar RNA-associated protein 6 homolog C-terminal" evidence="9">
    <location>
        <begin position="512"/>
        <end position="708"/>
    </location>
</feature>
<dbReference type="Proteomes" id="UP001497623">
    <property type="component" value="Unassembled WGS sequence"/>
</dbReference>
<dbReference type="InterPro" id="IPR055347">
    <property type="entry name" value="UTP6_N"/>
</dbReference>
<evidence type="ECO:0000256" key="1">
    <source>
        <dbReference type="ARBA" id="ARBA00004604"/>
    </source>
</evidence>
<comment type="similarity">
    <text evidence="2">Belongs to the UTP6 family.</text>
</comment>
<name>A0AAV2Q8S3_MEGNR</name>
<dbReference type="AlphaFoldDB" id="A0AAV2Q8S3"/>
<evidence type="ECO:0000313" key="11">
    <source>
        <dbReference type="Proteomes" id="UP001497623"/>
    </source>
</evidence>
<keyword evidence="11" id="KW-1185">Reference proteome</keyword>
<dbReference type="InterPro" id="IPR011990">
    <property type="entry name" value="TPR-like_helical_dom_sf"/>
</dbReference>
<evidence type="ECO:0000256" key="4">
    <source>
        <dbReference type="ARBA" id="ARBA00022737"/>
    </source>
</evidence>
<dbReference type="Pfam" id="PF08698">
    <property type="entry name" value="Fcf2"/>
    <property type="match status" value="1"/>
</dbReference>
<evidence type="ECO:0000313" key="10">
    <source>
        <dbReference type="EMBL" id="CAL4070830.1"/>
    </source>
</evidence>
<evidence type="ECO:0000256" key="2">
    <source>
        <dbReference type="ARBA" id="ARBA00010734"/>
    </source>
</evidence>
<dbReference type="PANTHER" id="PTHR23271">
    <property type="entry name" value="HEPATOCELLULAR CARCINOMA-ASSOCIATED ANTIGEN 66"/>
    <property type="match status" value="1"/>
</dbReference>
<evidence type="ECO:0008006" key="12">
    <source>
        <dbReference type="Google" id="ProtNLM"/>
    </source>
</evidence>
<dbReference type="Pfam" id="PF24892">
    <property type="entry name" value="UTP6_C"/>
    <property type="match status" value="1"/>
</dbReference>
<feature type="region of interest" description="Disordered" evidence="6">
    <location>
        <begin position="1045"/>
        <end position="1075"/>
    </location>
</feature>
<evidence type="ECO:0000256" key="5">
    <source>
        <dbReference type="ARBA" id="ARBA00023242"/>
    </source>
</evidence>
<sequence length="1075" mass="125042">MAEFVEKRIEETVPEVEEMERMGLLAPKEIKKLIIKRKEYEYRIARRTKSKMDFINYVEYEKKLLELLKIRRKKVNCYEKKSKIEGCIARRTIKQLRHMTRIWHGDLDVWAMRVEFAKYRHWKEEVSVAYTEQLRFHSHLEWLWVALARWEVEGRKNFDRARRVLLSMAPLYHPKSITIRREVFRLELLYLESLRFKMENDNIAGLEELNNENKEKVLECGVARIVYQDSIEQIPLPELYLQFYRVAHNFDFAHTLRDEIYRDLCAAFLKDDSVWKLRAQRAALGLPEQLEALEVKAEETPNDDEDDESEEESEENKKENNKDELVKESTDNVRNKETKDDDIDEEDEENAENESDEDSSDEEDLQKQNITAVSSSEEESDNEVEEGDTMEESEDEEDDAKENSEGEEEVKQDDSDEGYDEDIAVLDEASANTPKTAPQKTLETIFSTFGTAMQMTNGEFANSYVTELLPLLYQCWGIDQLRNMIFKKINTIYNENTNKLSPLNYFVVWSVLSAQDGSLEDQRRVLESGLNQHPGHKQMQLQLLQIVAKDAYTDQEFKKVFDSVRKSLSGQWLVSAWDIATNSLTNAEVLTQLFDEAHKSHNIKVSKAMRTRHLQWKYQKAGIVGCRKLYRNVQGMPPFSAAAHSTMLQLELQQKNVSIDEVRRVLDNAVRQFGETHPGVWLSYIYFEKNKGDPVKVNGLYTRAEKTLNAEAAHTFRAINMAIRETLNKNSETETKKEDEEDNESTVVVVGTETELSSLNSSTSHQEEEQEERRLNAAALVNVVAEEVIMGHSQHRERAAFFNNLLRIRERLVTDSEDPTEAEESVWESPLKSLVGNKVSLVLKKVKVSKKQQIKDDPSRKVKKGSDMITPRFTKSYELSDQLQVEGEEETLASTESSLDINKILKESETLHPSFMNRRRVKPYAVSKKKAKAIRKRQREKTAGSGWNNMKAPEITPEVQRDLEILQMRGVLNPKRHYKNSDMKVLPKFFQMGTVIDNPLDFYTNRVTKKDRKKTLAEEIIHDEEVLRYQKRKYNEIIVNKQKKEFKHRFHGKKGNKGGKNNSGDKPAKKRKVTS</sequence>
<feature type="non-terminal residue" evidence="10">
    <location>
        <position position="1075"/>
    </location>
</feature>
<feature type="compositionally biased region" description="Basic and acidic residues" evidence="6">
    <location>
        <begin position="315"/>
        <end position="339"/>
    </location>
</feature>
<evidence type="ECO:0000259" key="8">
    <source>
        <dbReference type="Pfam" id="PF08698"/>
    </source>
</evidence>
<dbReference type="PANTHER" id="PTHR23271:SF1">
    <property type="entry name" value="U3 SMALL NUCLEOLAR RNA-ASSOCIATED PROTEIN 6 HOMOLOG"/>
    <property type="match status" value="1"/>
</dbReference>
<feature type="domain" description="Fcf2 pre-rRNA processing C-terminal" evidence="8">
    <location>
        <begin position="940"/>
        <end position="1033"/>
    </location>
</feature>
<feature type="compositionally biased region" description="Acidic residues" evidence="6">
    <location>
        <begin position="340"/>
        <end position="364"/>
    </location>
</feature>
<keyword evidence="3" id="KW-0698">rRNA processing</keyword>
<accession>A0AAV2Q8S3</accession>
<evidence type="ECO:0000259" key="7">
    <source>
        <dbReference type="Pfam" id="PF08640"/>
    </source>
</evidence>
<dbReference type="GO" id="GO:0000462">
    <property type="term" value="P:maturation of SSU-rRNA from tricistronic rRNA transcript (SSU-rRNA, 5.8S rRNA, LSU-rRNA)"/>
    <property type="evidence" value="ECO:0007669"/>
    <property type="project" value="InterPro"/>
</dbReference>
<dbReference type="SMART" id="SM00386">
    <property type="entry name" value="HAT"/>
    <property type="match status" value="1"/>
</dbReference>
<feature type="compositionally biased region" description="Acidic residues" evidence="6">
    <location>
        <begin position="300"/>
        <end position="314"/>
    </location>
</feature>
<feature type="compositionally biased region" description="Acidic residues" evidence="6">
    <location>
        <begin position="376"/>
        <end position="418"/>
    </location>
</feature>
<gene>
    <name evidence="10" type="ORF">MNOR_LOCUS8359</name>
</gene>
<dbReference type="GO" id="GO:0034388">
    <property type="term" value="C:Pwp2p-containing subcomplex of 90S preribosome"/>
    <property type="evidence" value="ECO:0007669"/>
    <property type="project" value="TreeGrafter"/>
</dbReference>
<comment type="caution">
    <text evidence="10">The sequence shown here is derived from an EMBL/GenBank/DDBJ whole genome shotgun (WGS) entry which is preliminary data.</text>
</comment>
<evidence type="ECO:0000259" key="9">
    <source>
        <dbReference type="Pfam" id="PF24892"/>
    </source>
</evidence>
<dbReference type="SUPFAM" id="SSF48452">
    <property type="entry name" value="TPR-like"/>
    <property type="match status" value="1"/>
</dbReference>
<keyword evidence="4" id="KW-0677">Repeat</keyword>
<dbReference type="GO" id="GO:0032040">
    <property type="term" value="C:small-subunit processome"/>
    <property type="evidence" value="ECO:0007669"/>
    <property type="project" value="TreeGrafter"/>
</dbReference>
<feature type="domain" description="U3 small nucleolar RNA-associated protein 6 N-terminal" evidence="7">
    <location>
        <begin position="9"/>
        <end position="91"/>
    </location>
</feature>
<feature type="compositionally biased region" description="Basic residues" evidence="6">
    <location>
        <begin position="1045"/>
        <end position="1057"/>
    </location>
</feature>
<evidence type="ECO:0000256" key="3">
    <source>
        <dbReference type="ARBA" id="ARBA00022552"/>
    </source>
</evidence>
<dbReference type="InterPro" id="IPR003107">
    <property type="entry name" value="HAT"/>
</dbReference>